<accession>A0ACC0V064</accession>
<comment type="caution">
    <text evidence="1">The sequence shown here is derived from an EMBL/GenBank/DDBJ whole genome shotgun (WGS) entry which is preliminary data.</text>
</comment>
<organism evidence="1 2">
    <name type="scientific">Trichothecium roseum</name>
    <dbReference type="NCBI Taxonomy" id="47278"/>
    <lineage>
        <taxon>Eukaryota</taxon>
        <taxon>Fungi</taxon>
        <taxon>Dikarya</taxon>
        <taxon>Ascomycota</taxon>
        <taxon>Pezizomycotina</taxon>
        <taxon>Sordariomycetes</taxon>
        <taxon>Hypocreomycetidae</taxon>
        <taxon>Hypocreales</taxon>
        <taxon>Hypocreales incertae sedis</taxon>
        <taxon>Trichothecium</taxon>
    </lineage>
</organism>
<dbReference type="Proteomes" id="UP001163324">
    <property type="component" value="Chromosome 5"/>
</dbReference>
<keyword evidence="2" id="KW-1185">Reference proteome</keyword>
<protein>
    <submittedName>
        <fullName evidence="1">Uncharacterized protein</fullName>
    </submittedName>
</protein>
<name>A0ACC0V064_9HYPO</name>
<proteinExistence type="predicted"/>
<dbReference type="EMBL" id="CM047944">
    <property type="protein sequence ID" value="KAI9899789.1"/>
    <property type="molecule type" value="Genomic_DNA"/>
</dbReference>
<evidence type="ECO:0000313" key="1">
    <source>
        <dbReference type="EMBL" id="KAI9899789.1"/>
    </source>
</evidence>
<gene>
    <name evidence="1" type="ORF">N3K66_006250</name>
</gene>
<evidence type="ECO:0000313" key="2">
    <source>
        <dbReference type="Proteomes" id="UP001163324"/>
    </source>
</evidence>
<sequence>MDGLDEFEKTLAADKAQRDRDEERRERKHRHHSHRSHRDDKDDRRHRRHRDDSRERDRDGHRRHRRDDNNIGDEDGERRRHKRSRREGDDSEGRRRDKHRKTGDAKRDLPLPDEEEPASKNEVDATKPAPLQRDSWMMAPSALDMEYIHRPAVKEAPKSPPKPERVISKREINTHLHALGEGASLEQMEPEPVAERKFDYTFGDAGSSWRMAKLKAVYTAAEESGTPVEELAMQRFGSLEYFDDAREEKEEVERRRVYGKGYEIKEKPSGELYQERLRQQRKGESPIEDREPEQGTVIPEEAPVMDQTTLNRLRAQMMKAKLRKAPNAAQLEQEYNRAATASQSNSSVIIGAMESRQLAGTRAEVKNVDTKRGRERGKVEENTDMTIDDMVREERRTKGQAGGEALRQAERIAKDGKFETDLDYMDDNAAKLAKRMHKGEASLKNAAVAEYQKLNRILDSCPLCHHEDTNRPPVAPVVSLATRTFLTLPPEPEISSGGAMIVPLSHKKNLLECDDDEWEELRNFMKSLTRMYHAQGQDVLFYENAARPHRHQHAAMVAAPIPYEEGAMAPAHFREAFLSSDAQWSQHKPIIDTLAASKTQGRAAFRRSIAKEMPYFHVWFTLDGGMGHVVEDDGTWPKGDLFAREVIGGIAGAEVDIIKKQGRWVRGKELERVDGFKSGWRKYDWTRMLEEA</sequence>
<reference evidence="1" key="1">
    <citation type="submission" date="2022-10" db="EMBL/GenBank/DDBJ databases">
        <title>Complete Genome of Trichothecium roseum strain YXFP-22015, a Plant Pathogen Isolated from Citrus.</title>
        <authorList>
            <person name="Wang Y."/>
            <person name="Zhu L."/>
        </authorList>
    </citation>
    <scope>NUCLEOTIDE SEQUENCE</scope>
    <source>
        <strain evidence="1">YXFP-22015</strain>
    </source>
</reference>